<feature type="compositionally biased region" description="Basic and acidic residues" evidence="18">
    <location>
        <begin position="248"/>
        <end position="260"/>
    </location>
</feature>
<evidence type="ECO:0000256" key="15">
    <source>
        <dbReference type="ARBA" id="ARBA00023187"/>
    </source>
</evidence>
<keyword evidence="10" id="KW-0747">Spliceosome</keyword>
<dbReference type="GO" id="GO:0003729">
    <property type="term" value="F:mRNA binding"/>
    <property type="evidence" value="ECO:0007669"/>
    <property type="project" value="InterPro"/>
</dbReference>
<keyword evidence="14" id="KW-0866">Nonsense-mediated mRNA decay</keyword>
<evidence type="ECO:0000313" key="20">
    <source>
        <dbReference type="EMBL" id="GAV07127.1"/>
    </source>
</evidence>
<evidence type="ECO:0000259" key="19">
    <source>
        <dbReference type="SMART" id="SM01044"/>
    </source>
</evidence>
<dbReference type="InterPro" id="IPR028544">
    <property type="entry name" value="CASC3"/>
</dbReference>
<dbReference type="GO" id="GO:0030425">
    <property type="term" value="C:dendrite"/>
    <property type="evidence" value="ECO:0007669"/>
    <property type="project" value="UniProtKB-SubCell"/>
</dbReference>
<keyword evidence="17" id="KW-0966">Cell projection</keyword>
<dbReference type="PANTHER" id="PTHR13434:SF0">
    <property type="entry name" value="PROTEIN CASC3"/>
    <property type="match status" value="1"/>
</dbReference>
<feature type="compositionally biased region" description="Basic and acidic residues" evidence="18">
    <location>
        <begin position="71"/>
        <end position="89"/>
    </location>
</feature>
<keyword evidence="21" id="KW-1185">Reference proteome</keyword>
<evidence type="ECO:0000256" key="6">
    <source>
        <dbReference type="ARBA" id="ARBA00019964"/>
    </source>
</evidence>
<feature type="compositionally biased region" description="Polar residues" evidence="18">
    <location>
        <begin position="437"/>
        <end position="476"/>
    </location>
</feature>
<feature type="compositionally biased region" description="Low complexity" evidence="18">
    <location>
        <begin position="753"/>
        <end position="764"/>
    </location>
</feature>
<evidence type="ECO:0000256" key="18">
    <source>
        <dbReference type="SAM" id="MobiDB-lite"/>
    </source>
</evidence>
<dbReference type="GO" id="GO:0051028">
    <property type="term" value="P:mRNA transport"/>
    <property type="evidence" value="ECO:0007669"/>
    <property type="project" value="UniProtKB-KW"/>
</dbReference>
<evidence type="ECO:0000256" key="3">
    <source>
        <dbReference type="ARBA" id="ARBA00004324"/>
    </source>
</evidence>
<feature type="compositionally biased region" description="Low complexity" evidence="18">
    <location>
        <begin position="555"/>
        <end position="566"/>
    </location>
</feature>
<dbReference type="Pfam" id="PF09405">
    <property type="entry name" value="Btz"/>
    <property type="match status" value="1"/>
</dbReference>
<evidence type="ECO:0000256" key="7">
    <source>
        <dbReference type="ARBA" id="ARBA00022448"/>
    </source>
</evidence>
<evidence type="ECO:0000256" key="10">
    <source>
        <dbReference type="ARBA" id="ARBA00022728"/>
    </source>
</evidence>
<feature type="compositionally biased region" description="Polar residues" evidence="18">
    <location>
        <begin position="653"/>
        <end position="671"/>
    </location>
</feature>
<keyword evidence="13" id="KW-0694">RNA-binding</keyword>
<keyword evidence="16" id="KW-0539">Nucleus</keyword>
<dbReference type="GO" id="GO:0006417">
    <property type="term" value="P:regulation of translation"/>
    <property type="evidence" value="ECO:0007669"/>
    <property type="project" value="UniProtKB-KW"/>
</dbReference>
<evidence type="ECO:0000256" key="9">
    <source>
        <dbReference type="ARBA" id="ARBA00022664"/>
    </source>
</evidence>
<dbReference type="STRING" id="947166.A0A1D1W0K2"/>
<accession>A0A1D1W0K2</accession>
<dbReference type="GO" id="GO:0048471">
    <property type="term" value="C:perinuclear region of cytoplasm"/>
    <property type="evidence" value="ECO:0007669"/>
    <property type="project" value="UniProtKB-SubCell"/>
</dbReference>
<feature type="compositionally biased region" description="Basic and acidic residues" evidence="18">
    <location>
        <begin position="136"/>
        <end position="184"/>
    </location>
</feature>
<dbReference type="GO" id="GO:0035145">
    <property type="term" value="C:exon-exon junction complex"/>
    <property type="evidence" value="ECO:0007669"/>
    <property type="project" value="InterPro"/>
</dbReference>
<dbReference type="GO" id="GO:0006397">
    <property type="term" value="P:mRNA processing"/>
    <property type="evidence" value="ECO:0007669"/>
    <property type="project" value="UniProtKB-KW"/>
</dbReference>
<keyword evidence="12" id="KW-0810">Translation regulation</keyword>
<feature type="compositionally biased region" description="Basic and acidic residues" evidence="18">
    <location>
        <begin position="392"/>
        <end position="401"/>
    </location>
</feature>
<evidence type="ECO:0000256" key="14">
    <source>
        <dbReference type="ARBA" id="ARBA00023161"/>
    </source>
</evidence>
<organism evidence="20 21">
    <name type="scientific">Ramazzottius varieornatus</name>
    <name type="common">Water bear</name>
    <name type="synonym">Tardigrade</name>
    <dbReference type="NCBI Taxonomy" id="947166"/>
    <lineage>
        <taxon>Eukaryota</taxon>
        <taxon>Metazoa</taxon>
        <taxon>Ecdysozoa</taxon>
        <taxon>Tardigrada</taxon>
        <taxon>Eutardigrada</taxon>
        <taxon>Parachela</taxon>
        <taxon>Hypsibioidea</taxon>
        <taxon>Ramazzottiidae</taxon>
        <taxon>Ramazzottius</taxon>
    </lineage>
</organism>
<evidence type="ECO:0000256" key="1">
    <source>
        <dbReference type="ARBA" id="ARBA00004210"/>
    </source>
</evidence>
<dbReference type="SMART" id="SM01044">
    <property type="entry name" value="Btz"/>
    <property type="match status" value="1"/>
</dbReference>
<dbReference type="GO" id="GO:0010494">
    <property type="term" value="C:cytoplasmic stress granule"/>
    <property type="evidence" value="ECO:0007669"/>
    <property type="project" value="UniProtKB-SubCell"/>
</dbReference>
<evidence type="ECO:0000256" key="8">
    <source>
        <dbReference type="ARBA" id="ARBA00022490"/>
    </source>
</evidence>
<feature type="compositionally biased region" description="Basic and acidic residues" evidence="18">
    <location>
        <begin position="14"/>
        <end position="28"/>
    </location>
</feature>
<feature type="compositionally biased region" description="Polar residues" evidence="18">
    <location>
        <begin position="91"/>
        <end position="101"/>
    </location>
</feature>
<evidence type="ECO:0000256" key="13">
    <source>
        <dbReference type="ARBA" id="ARBA00022884"/>
    </source>
</evidence>
<evidence type="ECO:0000313" key="21">
    <source>
        <dbReference type="Proteomes" id="UP000186922"/>
    </source>
</evidence>
<evidence type="ECO:0000256" key="16">
    <source>
        <dbReference type="ARBA" id="ARBA00023242"/>
    </source>
</evidence>
<evidence type="ECO:0000256" key="11">
    <source>
        <dbReference type="ARBA" id="ARBA00022816"/>
    </source>
</evidence>
<keyword evidence="7" id="KW-0813">Transport</keyword>
<dbReference type="GO" id="GO:0016607">
    <property type="term" value="C:nuclear speck"/>
    <property type="evidence" value="ECO:0007669"/>
    <property type="project" value="UniProtKB-SubCell"/>
</dbReference>
<feature type="compositionally biased region" description="Polar residues" evidence="18">
    <location>
        <begin position="60"/>
        <end position="69"/>
    </location>
</feature>
<keyword evidence="15" id="KW-0508">mRNA splicing</keyword>
<protein>
    <recommendedName>
        <fullName evidence="6">Protein CASC3</fullName>
    </recommendedName>
</protein>
<dbReference type="PANTHER" id="PTHR13434">
    <property type="entry name" value="PROTEIN CASC3"/>
    <property type="match status" value="1"/>
</dbReference>
<feature type="domain" description="Btz" evidence="19">
    <location>
        <begin position="221"/>
        <end position="399"/>
    </location>
</feature>
<evidence type="ECO:0000256" key="5">
    <source>
        <dbReference type="ARBA" id="ARBA00009548"/>
    </source>
</evidence>
<proteinExistence type="inferred from homology"/>
<feature type="compositionally biased region" description="Acidic residues" evidence="18">
    <location>
        <begin position="211"/>
        <end position="247"/>
    </location>
</feature>
<dbReference type="GO" id="GO:0005681">
    <property type="term" value="C:spliceosomal complex"/>
    <property type="evidence" value="ECO:0007669"/>
    <property type="project" value="UniProtKB-KW"/>
</dbReference>
<keyword evidence="11" id="KW-0509">mRNA transport</keyword>
<dbReference type="GO" id="GO:0000184">
    <property type="term" value="P:nuclear-transcribed mRNA catabolic process, nonsense-mediated decay"/>
    <property type="evidence" value="ECO:0007669"/>
    <property type="project" value="UniProtKB-KW"/>
</dbReference>
<feature type="compositionally biased region" description="Basic and acidic residues" evidence="18">
    <location>
        <begin position="364"/>
        <end position="373"/>
    </location>
</feature>
<comment type="subcellular location">
    <subcellularLocation>
        <location evidence="2">Cell projection</location>
        <location evidence="2">Dendrite</location>
    </subcellularLocation>
    <subcellularLocation>
        <location evidence="1">Cytoplasm</location>
        <location evidence="1">Stress granule</location>
    </subcellularLocation>
    <subcellularLocation>
        <location evidence="4">Cytoplasm</location>
        <location evidence="4">Perinuclear region</location>
    </subcellularLocation>
    <subcellularLocation>
        <location evidence="3">Nucleus speckle</location>
    </subcellularLocation>
</comment>
<feature type="compositionally biased region" description="Low complexity" evidence="18">
    <location>
        <begin position="526"/>
        <end position="548"/>
    </location>
</feature>
<dbReference type="InterPro" id="IPR018545">
    <property type="entry name" value="Btz_dom"/>
</dbReference>
<feature type="compositionally biased region" description="Acidic residues" evidence="18">
    <location>
        <begin position="280"/>
        <end position="292"/>
    </location>
</feature>
<feature type="compositionally biased region" description="Polar residues" evidence="18">
    <location>
        <begin position="719"/>
        <end position="736"/>
    </location>
</feature>
<dbReference type="AlphaFoldDB" id="A0A1D1W0K2"/>
<comment type="caution">
    <text evidence="20">The sequence shown here is derived from an EMBL/GenBank/DDBJ whole genome shotgun (WGS) entry which is preliminary data.</text>
</comment>
<feature type="region of interest" description="Disordered" evidence="18">
    <location>
        <begin position="1"/>
        <end position="779"/>
    </location>
</feature>
<comment type="similarity">
    <text evidence="5">Belongs to the CASC3 family.</text>
</comment>
<evidence type="ECO:0000256" key="2">
    <source>
        <dbReference type="ARBA" id="ARBA00004279"/>
    </source>
</evidence>
<dbReference type="GO" id="GO:0008380">
    <property type="term" value="P:RNA splicing"/>
    <property type="evidence" value="ECO:0007669"/>
    <property type="project" value="UniProtKB-KW"/>
</dbReference>
<dbReference type="EMBL" id="BDGG01000014">
    <property type="protein sequence ID" value="GAV07127.1"/>
    <property type="molecule type" value="Genomic_DNA"/>
</dbReference>
<dbReference type="OrthoDB" id="657902at2759"/>
<reference evidence="20 21" key="1">
    <citation type="journal article" date="2016" name="Nat. Commun.">
        <title>Extremotolerant tardigrade genome and improved radiotolerance of human cultured cells by tardigrade-unique protein.</title>
        <authorList>
            <person name="Hashimoto T."/>
            <person name="Horikawa D.D."/>
            <person name="Saito Y."/>
            <person name="Kuwahara H."/>
            <person name="Kozuka-Hata H."/>
            <person name="Shin-I T."/>
            <person name="Minakuchi Y."/>
            <person name="Ohishi K."/>
            <person name="Motoyama A."/>
            <person name="Aizu T."/>
            <person name="Enomoto A."/>
            <person name="Kondo K."/>
            <person name="Tanaka S."/>
            <person name="Hara Y."/>
            <person name="Koshikawa S."/>
            <person name="Sagara H."/>
            <person name="Miura T."/>
            <person name="Yokobori S."/>
            <person name="Miyagawa K."/>
            <person name="Suzuki Y."/>
            <person name="Kubo T."/>
            <person name="Oyama M."/>
            <person name="Kohara Y."/>
            <person name="Fujiyama A."/>
            <person name="Arakawa K."/>
            <person name="Katayama T."/>
            <person name="Toyoda A."/>
            <person name="Kunieda T."/>
        </authorList>
    </citation>
    <scope>NUCLEOTIDE SEQUENCE [LARGE SCALE GENOMIC DNA]</scope>
    <source>
        <strain evidence="20 21">YOKOZUNA-1</strain>
    </source>
</reference>
<name>A0A1D1W0K2_RAMVA</name>
<keyword evidence="9" id="KW-0507">mRNA processing</keyword>
<feature type="compositionally biased region" description="Low complexity" evidence="18">
    <location>
        <begin position="637"/>
        <end position="650"/>
    </location>
</feature>
<gene>
    <name evidence="20" type="primary">RvY_17002-1</name>
    <name evidence="20" type="synonym">RvY_17002.1</name>
    <name evidence="20" type="ORF">RvY_17002</name>
</gene>
<feature type="compositionally biased region" description="Basic and acidic residues" evidence="18">
    <location>
        <begin position="508"/>
        <end position="521"/>
    </location>
</feature>
<sequence>MFKSLGKILGKGAMDLEDKNEAAEHSSEPGEDTQPAASDTLLKAADERPTSPEKAVPEAVSSSSDTTQVREVPEERTTLNGVKLEDISRQLEATSISQSSEVSKDERPIEETVSESTCTKTEPETPAVEVSEPVEDIPKPRPRAEDFFESETKVKEGQEEVKHEERVPSRNSAHSERQSHKGEEEPVSDNPLNRSAAEEEILSSIEHVEDWAEEEKEEVEEEEGEEELNEEDEEGDEEDDDEEDETTEKEVVDFDRDRRNPQFIPRGGAYYLHDDRLESSEDDETSETEADAESSGVEVSQDKKPQSKVPKKVSKTPTKERTLSQVQKKAVKGKLEGDKATEAAAEGGTEGLPQQPSSSTSAKSNDKWTHDLFDAEAQQGPSSGDLQSRYGYDIRGDDHAPRGKRNRRYARPNDRQAGGGFRRRAGGRAGPERRLGSTNTPRGGASNVQADNEHSLTPTKAEQAGPSTSNQNSPARNNPPPPQKNTPQSTNRPSVEPRQPVQSQIQERYPERYPERKKVVEKYPAPSRQRQPPPQRDYQYSYQQDNNYGSSDQYDNSSSDPNNANAFQSRVFFGRGRGRGGGAGRTRGRGERMGPPPSQRPLYRENRSGLPTNNYSQPDLRETIEQNRMANAQRGASQPQPIPQASSQLPRGPTQSHSNIQNTQGPYQNSAAAPPPSKRYSSRGGAQATVPFRGGPSRGSGQKENIGHESGDVRALGSGYSQPSYSQRGGQNQGYVNQYAAVPPPNYVDPNAGYYPSPQYYGPPATQPYYPDYNQGYYQ</sequence>
<feature type="compositionally biased region" description="Polar residues" evidence="18">
    <location>
        <begin position="352"/>
        <end position="363"/>
    </location>
</feature>
<evidence type="ECO:0000256" key="12">
    <source>
        <dbReference type="ARBA" id="ARBA00022845"/>
    </source>
</evidence>
<evidence type="ECO:0000256" key="17">
    <source>
        <dbReference type="ARBA" id="ARBA00023273"/>
    </source>
</evidence>
<evidence type="ECO:0000256" key="4">
    <source>
        <dbReference type="ARBA" id="ARBA00004556"/>
    </source>
</evidence>
<keyword evidence="8" id="KW-0963">Cytoplasm</keyword>
<dbReference type="Proteomes" id="UP000186922">
    <property type="component" value="Unassembled WGS sequence"/>
</dbReference>
<feature type="compositionally biased region" description="Polar residues" evidence="18">
    <location>
        <begin position="626"/>
        <end position="636"/>
    </location>
</feature>